<accession>A0ABV8VPS8</accession>
<feature type="transmembrane region" description="Helical" evidence="1">
    <location>
        <begin position="27"/>
        <end position="44"/>
    </location>
</feature>
<keyword evidence="1" id="KW-0472">Membrane</keyword>
<evidence type="ECO:0000313" key="3">
    <source>
        <dbReference type="Proteomes" id="UP001595844"/>
    </source>
</evidence>
<feature type="transmembrane region" description="Helical" evidence="1">
    <location>
        <begin position="50"/>
        <end position="74"/>
    </location>
</feature>
<reference evidence="3" key="1">
    <citation type="journal article" date="2019" name="Int. J. Syst. Evol. Microbiol.">
        <title>The Global Catalogue of Microorganisms (GCM) 10K type strain sequencing project: providing services to taxonomists for standard genome sequencing and annotation.</title>
        <authorList>
            <consortium name="The Broad Institute Genomics Platform"/>
            <consortium name="The Broad Institute Genome Sequencing Center for Infectious Disease"/>
            <person name="Wu L."/>
            <person name="Ma J."/>
        </authorList>
    </citation>
    <scope>NUCLEOTIDE SEQUENCE [LARGE SCALE GENOMIC DNA]</scope>
    <source>
        <strain evidence="3">IBRC-M 10490</strain>
    </source>
</reference>
<organism evidence="2 3">
    <name type="scientific">Nocardia halotolerans</name>
    <dbReference type="NCBI Taxonomy" id="1755878"/>
    <lineage>
        <taxon>Bacteria</taxon>
        <taxon>Bacillati</taxon>
        <taxon>Actinomycetota</taxon>
        <taxon>Actinomycetes</taxon>
        <taxon>Mycobacteriales</taxon>
        <taxon>Nocardiaceae</taxon>
        <taxon>Nocardia</taxon>
    </lineage>
</organism>
<evidence type="ECO:0000313" key="2">
    <source>
        <dbReference type="EMBL" id="MFC4376855.1"/>
    </source>
</evidence>
<gene>
    <name evidence="2" type="ORF">ACFO5K_22450</name>
</gene>
<proteinExistence type="predicted"/>
<sequence>MTRSPEVYEVIVELGGRSFAGDNRWRIAAGIVLLLIAALCVANVRDALGWAQGVAYVLGATTAAVLIIVIAATATEISGPRQQLQAEAITKASGYTFLAGRPLLDSGDPFQNEPVLVTRDGVVARCVLSAWRLHSKTGEWQAELSKNWRHNTRTQKLQLECPQRTAGS</sequence>
<keyword evidence="1" id="KW-1133">Transmembrane helix</keyword>
<keyword evidence="3" id="KW-1185">Reference proteome</keyword>
<protein>
    <submittedName>
        <fullName evidence="2">Uncharacterized protein</fullName>
    </submittedName>
</protein>
<dbReference type="EMBL" id="JBHSDL010000028">
    <property type="protein sequence ID" value="MFC4376855.1"/>
    <property type="molecule type" value="Genomic_DNA"/>
</dbReference>
<dbReference type="RefSeq" id="WP_378566463.1">
    <property type="nucleotide sequence ID" value="NZ_JBHSDL010000028.1"/>
</dbReference>
<evidence type="ECO:0000256" key="1">
    <source>
        <dbReference type="SAM" id="Phobius"/>
    </source>
</evidence>
<dbReference type="Proteomes" id="UP001595844">
    <property type="component" value="Unassembled WGS sequence"/>
</dbReference>
<name>A0ABV8VPS8_9NOCA</name>
<comment type="caution">
    <text evidence="2">The sequence shown here is derived from an EMBL/GenBank/DDBJ whole genome shotgun (WGS) entry which is preliminary data.</text>
</comment>
<keyword evidence="1" id="KW-0812">Transmembrane</keyword>